<reference evidence="2" key="1">
    <citation type="journal article" date="2019" name="Int. J. Syst. Evol. Microbiol.">
        <title>The Global Catalogue of Microorganisms (GCM) 10K type strain sequencing project: providing services to taxonomists for standard genome sequencing and annotation.</title>
        <authorList>
            <consortium name="The Broad Institute Genomics Platform"/>
            <consortium name="The Broad Institute Genome Sequencing Center for Infectious Disease"/>
            <person name="Wu L."/>
            <person name="Ma J."/>
        </authorList>
    </citation>
    <scope>NUCLEOTIDE SEQUENCE [LARGE SCALE GENOMIC DNA]</scope>
    <source>
        <strain evidence="2">CCUG 59778</strain>
    </source>
</reference>
<accession>A0ABV8X6J4</accession>
<dbReference type="Gene3D" id="3.90.1140.10">
    <property type="entry name" value="Cyclic phosphodiesterase"/>
    <property type="match status" value="1"/>
</dbReference>
<dbReference type="Proteomes" id="UP001595817">
    <property type="component" value="Unassembled WGS sequence"/>
</dbReference>
<name>A0ABV8X6J4_9LACT</name>
<dbReference type="GO" id="GO:0016874">
    <property type="term" value="F:ligase activity"/>
    <property type="evidence" value="ECO:0007669"/>
    <property type="project" value="UniProtKB-KW"/>
</dbReference>
<organism evidence="1 2">
    <name type="scientific">Chungangia koreensis</name>
    <dbReference type="NCBI Taxonomy" id="752657"/>
    <lineage>
        <taxon>Bacteria</taxon>
        <taxon>Bacillati</taxon>
        <taxon>Bacillota</taxon>
        <taxon>Bacilli</taxon>
        <taxon>Lactobacillales</taxon>
        <taxon>Chungangia</taxon>
    </lineage>
</organism>
<dbReference type="EMBL" id="JBHSEC010000015">
    <property type="protein sequence ID" value="MFC4410575.1"/>
    <property type="molecule type" value="Genomic_DNA"/>
</dbReference>
<proteinExistence type="predicted"/>
<dbReference type="Pfam" id="PF13563">
    <property type="entry name" value="2_5_RNA_ligase2"/>
    <property type="match status" value="1"/>
</dbReference>
<evidence type="ECO:0000313" key="2">
    <source>
        <dbReference type="Proteomes" id="UP001595817"/>
    </source>
</evidence>
<dbReference type="SUPFAM" id="SSF55144">
    <property type="entry name" value="LigT-like"/>
    <property type="match status" value="1"/>
</dbReference>
<sequence length="178" mass="20509">MYFIGIVPPDDYLNRVQEFQRKWIQPLGVEPHITLKAQGGLTDDLNWLKNIETICKNFKPFQISLGKPTYFGENILYLSVHSDQIRNLHELIVKSVKPTPEQIKQYFELDQYVPHLTLGKESYGSNISSGISKAQLTEMEEIASTALCPYPTFDVNFVRVYELKDQRYVPLTDLPLGK</sequence>
<comment type="caution">
    <text evidence="1">The sequence shown here is derived from an EMBL/GenBank/DDBJ whole genome shotgun (WGS) entry which is preliminary data.</text>
</comment>
<gene>
    <name evidence="1" type="ORF">ACFOZY_09110</name>
</gene>
<dbReference type="InterPro" id="IPR009097">
    <property type="entry name" value="Cyclic_Pdiesterase"/>
</dbReference>
<protein>
    <submittedName>
        <fullName evidence="1">2'-5' RNA ligase family protein</fullName>
    </submittedName>
</protein>
<dbReference type="RefSeq" id="WP_378154573.1">
    <property type="nucleotide sequence ID" value="NZ_JBHSEC010000015.1"/>
</dbReference>
<keyword evidence="1" id="KW-0436">Ligase</keyword>
<keyword evidence="2" id="KW-1185">Reference proteome</keyword>
<evidence type="ECO:0000313" key="1">
    <source>
        <dbReference type="EMBL" id="MFC4410575.1"/>
    </source>
</evidence>